<gene>
    <name evidence="10" type="ORF">CYY_009074</name>
</gene>
<feature type="active site" description="Tele-AMP-histidine intermediate" evidence="3">
    <location>
        <position position="97"/>
    </location>
</feature>
<feature type="site" description="Important for induction of apoptosis" evidence="6">
    <location>
        <position position="115"/>
    </location>
</feature>
<dbReference type="SUPFAM" id="SSF54197">
    <property type="entry name" value="HIT-like"/>
    <property type="match status" value="1"/>
</dbReference>
<dbReference type="Gene3D" id="3.30.428.10">
    <property type="entry name" value="HIT-like"/>
    <property type="match status" value="1"/>
</dbReference>
<evidence type="ECO:0000256" key="8">
    <source>
        <dbReference type="SAM" id="MobiDB-lite"/>
    </source>
</evidence>
<proteinExistence type="predicted"/>
<evidence type="ECO:0000256" key="5">
    <source>
        <dbReference type="PIRSR" id="PIRSR639383-2"/>
    </source>
</evidence>
<dbReference type="CDD" id="cd01275">
    <property type="entry name" value="FHIT"/>
    <property type="match status" value="1"/>
</dbReference>
<dbReference type="InterPro" id="IPR051884">
    <property type="entry name" value="Bis(5'-adenosyl)-TPase_reg"/>
</dbReference>
<keyword evidence="11" id="KW-1185">Reference proteome</keyword>
<reference evidence="10" key="1">
    <citation type="submission" date="2020-01" db="EMBL/GenBank/DDBJ databases">
        <title>Development of genomics and gene disruption for Polysphondylium violaceum indicates a role for the polyketide synthase stlB in stalk morphogenesis.</title>
        <authorList>
            <person name="Narita B."/>
            <person name="Kawabe Y."/>
            <person name="Kin K."/>
            <person name="Saito T."/>
            <person name="Gibbs R."/>
            <person name="Kuspa A."/>
            <person name="Muzny D."/>
            <person name="Queller D."/>
            <person name="Richards S."/>
            <person name="Strassman J."/>
            <person name="Sucgang R."/>
            <person name="Worley K."/>
            <person name="Schaap P."/>
        </authorList>
    </citation>
    <scope>NUCLEOTIDE SEQUENCE</scope>
    <source>
        <strain evidence="10">QSvi11</strain>
    </source>
</reference>
<dbReference type="PRINTS" id="PR00332">
    <property type="entry name" value="HISTRIAD"/>
</dbReference>
<dbReference type="InterPro" id="IPR011146">
    <property type="entry name" value="HIT-like"/>
</dbReference>
<dbReference type="InterPro" id="IPR019808">
    <property type="entry name" value="Histidine_triad_CS"/>
</dbReference>
<feature type="binding site" evidence="5">
    <location>
        <begin position="90"/>
        <end position="93"/>
    </location>
    <ligand>
        <name>substrate</name>
    </ligand>
</feature>
<dbReference type="PANTHER" id="PTHR46243">
    <property type="entry name" value="BIS(5'-ADENOSYL)-TRIPHOSPHATASE"/>
    <property type="match status" value="1"/>
</dbReference>
<evidence type="ECO:0000256" key="3">
    <source>
        <dbReference type="PIRSR" id="PIRSR601310-1"/>
    </source>
</evidence>
<dbReference type="PROSITE" id="PS51084">
    <property type="entry name" value="HIT_2"/>
    <property type="match status" value="1"/>
</dbReference>
<dbReference type="Pfam" id="PF01230">
    <property type="entry name" value="HIT"/>
    <property type="match status" value="1"/>
</dbReference>
<feature type="binding site" evidence="5">
    <location>
        <position position="84"/>
    </location>
    <ligand>
        <name>substrate</name>
    </ligand>
</feature>
<evidence type="ECO:0000256" key="6">
    <source>
        <dbReference type="PIRSR" id="PIRSR639383-3"/>
    </source>
</evidence>
<dbReference type="FunFam" id="3.30.428.10:FF:000011">
    <property type="entry name" value="Fragile histidine triad"/>
    <property type="match status" value="1"/>
</dbReference>
<comment type="caution">
    <text evidence="10">The sequence shown here is derived from an EMBL/GenBank/DDBJ whole genome shotgun (WGS) entry which is preliminary data.</text>
</comment>
<evidence type="ECO:0000256" key="4">
    <source>
        <dbReference type="PIRSR" id="PIRSR601310-3"/>
    </source>
</evidence>
<dbReference type="OrthoDB" id="680339at2759"/>
<dbReference type="InterPro" id="IPR039383">
    <property type="entry name" value="FHIT"/>
</dbReference>
<dbReference type="PANTHER" id="PTHR46243:SF1">
    <property type="entry name" value="BIS(5'-ADENOSYL)-TRIPHOSPHATASE"/>
    <property type="match status" value="1"/>
</dbReference>
<dbReference type="Proteomes" id="UP000695562">
    <property type="component" value="Unassembled WGS sequence"/>
</dbReference>
<sequence length="144" mass="16785">MATTYFGQYIIRQSEIFFTSELSFALVNLKPVLPGHVLVCPKRIVPRFKDLTKEEVSDLWISAQKISVVIEDHFKGNSVTFAIQDGKEAGQTVEHVHVHIIPRKVKDFENNDEIYAEIEKDRQPRSYDEMEKEANELRPYFENK</sequence>
<dbReference type="GO" id="GO:0016787">
    <property type="term" value="F:hydrolase activity"/>
    <property type="evidence" value="ECO:0007669"/>
    <property type="project" value="UniProtKB-KW"/>
</dbReference>
<dbReference type="EMBL" id="AJWJ01000631">
    <property type="protein sequence ID" value="KAF2069609.1"/>
    <property type="molecule type" value="Genomic_DNA"/>
</dbReference>
<evidence type="ECO:0000256" key="7">
    <source>
        <dbReference type="PROSITE-ProRule" id="PRU00464"/>
    </source>
</evidence>
<evidence type="ECO:0000313" key="10">
    <source>
        <dbReference type="EMBL" id="KAF2069609.1"/>
    </source>
</evidence>
<dbReference type="PROSITE" id="PS00892">
    <property type="entry name" value="HIT_1"/>
    <property type="match status" value="1"/>
</dbReference>
<evidence type="ECO:0000256" key="1">
    <source>
        <dbReference type="ARBA" id="ARBA00022741"/>
    </source>
</evidence>
<protein>
    <recommendedName>
        <fullName evidence="9">HIT domain-containing protein</fullName>
    </recommendedName>
</protein>
<accession>A0A8J4PM55</accession>
<dbReference type="AlphaFoldDB" id="A0A8J4PM55"/>
<dbReference type="GO" id="GO:0000166">
    <property type="term" value="F:nucleotide binding"/>
    <property type="evidence" value="ECO:0007669"/>
    <property type="project" value="UniProtKB-KW"/>
</dbReference>
<evidence type="ECO:0000313" key="11">
    <source>
        <dbReference type="Proteomes" id="UP000695562"/>
    </source>
</evidence>
<organism evidence="10 11">
    <name type="scientific">Polysphondylium violaceum</name>
    <dbReference type="NCBI Taxonomy" id="133409"/>
    <lineage>
        <taxon>Eukaryota</taxon>
        <taxon>Amoebozoa</taxon>
        <taxon>Evosea</taxon>
        <taxon>Eumycetozoa</taxon>
        <taxon>Dictyostelia</taxon>
        <taxon>Dictyosteliales</taxon>
        <taxon>Dictyosteliaceae</taxon>
        <taxon>Polysphondylium</taxon>
    </lineage>
</organism>
<feature type="short sequence motif" description="Histidine triad motif" evidence="4 7">
    <location>
        <begin position="95"/>
        <end position="99"/>
    </location>
</feature>
<keyword evidence="1" id="KW-0547">Nucleotide-binding</keyword>
<keyword evidence="2" id="KW-0378">Hydrolase</keyword>
<feature type="region of interest" description="Disordered" evidence="8">
    <location>
        <begin position="119"/>
        <end position="144"/>
    </location>
</feature>
<feature type="binding site" evidence="5">
    <location>
        <position position="99"/>
    </location>
    <ligand>
        <name>substrate</name>
    </ligand>
</feature>
<feature type="domain" description="HIT" evidence="9">
    <location>
        <begin position="1"/>
        <end position="110"/>
    </location>
</feature>
<dbReference type="InterPro" id="IPR036265">
    <property type="entry name" value="HIT-like_sf"/>
</dbReference>
<evidence type="ECO:0000259" key="9">
    <source>
        <dbReference type="PROSITE" id="PS51084"/>
    </source>
</evidence>
<feature type="binding site" evidence="5">
    <location>
        <position position="28"/>
    </location>
    <ligand>
        <name>substrate</name>
    </ligand>
</feature>
<evidence type="ECO:0000256" key="2">
    <source>
        <dbReference type="ARBA" id="ARBA00022801"/>
    </source>
</evidence>
<name>A0A8J4PM55_9MYCE</name>
<dbReference type="InterPro" id="IPR001310">
    <property type="entry name" value="Histidine_triad_HIT"/>
</dbReference>